<feature type="compositionally biased region" description="Basic and acidic residues" evidence="4">
    <location>
        <begin position="1"/>
        <end position="10"/>
    </location>
</feature>
<dbReference type="PANTHER" id="PTHR30061:SF50">
    <property type="entry name" value="MALTOSE_MALTODEXTRIN-BINDING PERIPLASMIC PROTEIN"/>
    <property type="match status" value="1"/>
</dbReference>
<protein>
    <submittedName>
        <fullName evidence="6">Trehalose/maltose binding protein (MalE) related protein</fullName>
    </submittedName>
</protein>
<dbReference type="eggNOG" id="arCOG00154">
    <property type="taxonomic scope" value="Archaea"/>
</dbReference>
<dbReference type="HOGENOM" id="CLU_568182_0_0_2"/>
<dbReference type="GO" id="GO:0055052">
    <property type="term" value="C:ATP-binding cassette (ABC) transporter complex, substrate-binding subunit-containing"/>
    <property type="evidence" value="ECO:0007669"/>
    <property type="project" value="TreeGrafter"/>
</dbReference>
<dbReference type="FunCoup" id="Q9HLU9">
    <property type="interactions" value="10"/>
</dbReference>
<evidence type="ECO:0000256" key="3">
    <source>
        <dbReference type="ARBA" id="ARBA00022729"/>
    </source>
</evidence>
<evidence type="ECO:0000256" key="1">
    <source>
        <dbReference type="ARBA" id="ARBA00008520"/>
    </source>
</evidence>
<dbReference type="GO" id="GO:0015768">
    <property type="term" value="P:maltose transport"/>
    <property type="evidence" value="ECO:0007669"/>
    <property type="project" value="TreeGrafter"/>
</dbReference>
<dbReference type="KEGG" id="tac:Ta0126"/>
<reference evidence="6 7" key="1">
    <citation type="journal article" date="2000" name="Nature">
        <title>The genome sequence of the thermoacidophilic scavenger Thermoplasma acidophilum.</title>
        <authorList>
            <person name="Ruepp A."/>
            <person name="Graml W."/>
            <person name="Santos-Martinez M.L."/>
            <person name="Koretke K.K."/>
            <person name="Volker C."/>
            <person name="Mewes H.W."/>
            <person name="Frishman D."/>
            <person name="Stocker S."/>
            <person name="Lupas A.N."/>
            <person name="Baumeister W."/>
        </authorList>
    </citation>
    <scope>NUCLEOTIDE SEQUENCE [LARGE SCALE GENOMIC DNA]</scope>
    <source>
        <strain evidence="7">ATCC 25905 / DSM 1728 / JCM 9062 / NBRC 15155 / AMRC-C165</strain>
    </source>
</reference>
<dbReference type="STRING" id="273075.gene:9571340"/>
<dbReference type="EMBL" id="AL445063">
    <property type="protein sequence ID" value="CAC11273.1"/>
    <property type="molecule type" value="Genomic_DNA"/>
</dbReference>
<accession>Q9HLU9</accession>
<dbReference type="PANTHER" id="PTHR30061">
    <property type="entry name" value="MALTOSE-BINDING PERIPLASMIC PROTEIN"/>
    <property type="match status" value="1"/>
</dbReference>
<dbReference type="Proteomes" id="UP000001024">
    <property type="component" value="Chromosome"/>
</dbReference>
<dbReference type="RefSeq" id="WP_010900553.1">
    <property type="nucleotide sequence ID" value="NC_002578.1"/>
</dbReference>
<dbReference type="GO" id="GO:1901982">
    <property type="term" value="F:maltose binding"/>
    <property type="evidence" value="ECO:0007669"/>
    <property type="project" value="TreeGrafter"/>
</dbReference>
<dbReference type="EnsemblBacteria" id="CAC11273">
    <property type="protein sequence ID" value="CAC11273"/>
    <property type="gene ID" value="CAC11273"/>
</dbReference>
<sequence length="491" mass="53524">MDSSNDDKNKGTSYQPPSGGGYKPPSSGKKNRKLVWAVVAVVVIVVVATVSVEAYYSNKAAHTITIWSSQSAGGETQVFDQAVKAFEAKYPNITLQIDTAVAVGSASTYLTAAHAGKAPNVYRDTSDDAAVLWASGSLINMSDEFNSSYFSQFEPAALNDWTYHGSIYGIPININGNALYYNKMYVKTPPKTIYQLIQDAKSVTGEKAPNGKTVYGFPYGLGLWYGYNAAAWFPAFNATIFNSSMYPQLNSVNSTKTIGFLYNLTYYYKVSPTGLSSQTDVISMFEDNESAFIEEGPWEQSTFESYLGSNLGVAPLPFNNATGSWVEPIWGSIGYVVSNSKASGANPTQIWASIQFVKMMTNVTNQELLFKEAGDFPSAIAANNWAISHNSTDPYAQYWFDQEAHTQIQPNYLAFNAYWTPFNTQMYALYVGGSGNITQAATALENQIIATMKSAGYPPFISATTISLLQVSSASENLYFFAESSVSGIKL</sequence>
<keyword evidence="5" id="KW-1133">Transmembrane helix</keyword>
<dbReference type="AlphaFoldDB" id="Q9HLU9"/>
<keyword evidence="5" id="KW-0812">Transmembrane</keyword>
<proteinExistence type="inferred from homology"/>
<evidence type="ECO:0000256" key="2">
    <source>
        <dbReference type="ARBA" id="ARBA00022448"/>
    </source>
</evidence>
<feature type="compositionally biased region" description="Low complexity" evidence="4">
    <location>
        <begin position="13"/>
        <end position="28"/>
    </location>
</feature>
<evidence type="ECO:0000256" key="4">
    <source>
        <dbReference type="SAM" id="MobiDB-lite"/>
    </source>
</evidence>
<keyword evidence="7" id="KW-1185">Reference proteome</keyword>
<feature type="transmembrane region" description="Helical" evidence="5">
    <location>
        <begin position="34"/>
        <end position="56"/>
    </location>
</feature>
<dbReference type="Gene3D" id="3.40.190.10">
    <property type="entry name" value="Periplasmic binding protein-like II"/>
    <property type="match status" value="2"/>
</dbReference>
<evidence type="ECO:0000313" key="7">
    <source>
        <dbReference type="Proteomes" id="UP000001024"/>
    </source>
</evidence>
<evidence type="ECO:0000256" key="5">
    <source>
        <dbReference type="SAM" id="Phobius"/>
    </source>
</evidence>
<evidence type="ECO:0000313" key="6">
    <source>
        <dbReference type="EMBL" id="CAC11273.1"/>
    </source>
</evidence>
<dbReference type="GO" id="GO:0042956">
    <property type="term" value="P:maltodextrin transmembrane transport"/>
    <property type="evidence" value="ECO:0007669"/>
    <property type="project" value="TreeGrafter"/>
</dbReference>
<feature type="region of interest" description="Disordered" evidence="4">
    <location>
        <begin position="1"/>
        <end position="28"/>
    </location>
</feature>
<comment type="similarity">
    <text evidence="1">Belongs to the bacterial solute-binding protein 1 family.</text>
</comment>
<dbReference type="OrthoDB" id="42146at2157"/>
<dbReference type="SUPFAM" id="SSF53850">
    <property type="entry name" value="Periplasmic binding protein-like II"/>
    <property type="match status" value="1"/>
</dbReference>
<keyword evidence="2" id="KW-0813">Transport</keyword>
<gene>
    <name evidence="6" type="ordered locus">Ta0126</name>
</gene>
<dbReference type="InParanoid" id="Q9HLU9"/>
<dbReference type="PaxDb" id="273075-Ta0126"/>
<keyword evidence="3" id="KW-0732">Signal</keyword>
<organism evidence="6 7">
    <name type="scientific">Thermoplasma acidophilum (strain ATCC 25905 / DSM 1728 / JCM 9062 / NBRC 15155 / AMRC-C165)</name>
    <dbReference type="NCBI Taxonomy" id="273075"/>
    <lineage>
        <taxon>Archaea</taxon>
        <taxon>Methanobacteriati</taxon>
        <taxon>Thermoplasmatota</taxon>
        <taxon>Thermoplasmata</taxon>
        <taxon>Thermoplasmatales</taxon>
        <taxon>Thermoplasmataceae</taxon>
        <taxon>Thermoplasma</taxon>
    </lineage>
</organism>
<keyword evidence="5" id="KW-0472">Membrane</keyword>
<name>Q9HLU9_THEAC</name>